<dbReference type="FunFam" id="3.40.50.10440:FF:000001">
    <property type="entry name" value="Dihydroxyacetone kinase, DhaK subunit"/>
    <property type="match status" value="1"/>
</dbReference>
<dbReference type="GO" id="GO:0005829">
    <property type="term" value="C:cytosol"/>
    <property type="evidence" value="ECO:0007669"/>
    <property type="project" value="TreeGrafter"/>
</dbReference>
<name>A0A1Q5PPK4_9ACTO</name>
<dbReference type="RefSeq" id="WP_073708357.1">
    <property type="nucleotide sequence ID" value="NZ_MQSU01000001.1"/>
</dbReference>
<keyword evidence="4" id="KW-0808">Transferase</keyword>
<comment type="pathway">
    <text evidence="2">Polyol metabolism; glycerol degradation.</text>
</comment>
<evidence type="ECO:0000256" key="1">
    <source>
        <dbReference type="ARBA" id="ARBA00001113"/>
    </source>
</evidence>
<feature type="domain" description="DhaK" evidence="8">
    <location>
        <begin position="7"/>
        <end position="328"/>
    </location>
</feature>
<reference evidence="9 10" key="1">
    <citation type="submission" date="2016-11" db="EMBL/GenBank/DDBJ databases">
        <title>Actinomyces gypaetusis sp. nov. isolated from the vulture Gypaetus barbatus in Qinghai Tibet Plateau China.</title>
        <authorList>
            <person name="Meng X."/>
        </authorList>
    </citation>
    <scope>NUCLEOTIDE SEQUENCE [LARGE SCALE GENOMIC DNA]</scope>
    <source>
        <strain evidence="9 10">VUL4_2</strain>
    </source>
</reference>
<organism evidence="9 10">
    <name type="scientific">Boudabousia liubingyangii</name>
    <dbReference type="NCBI Taxonomy" id="1921764"/>
    <lineage>
        <taxon>Bacteria</taxon>
        <taxon>Bacillati</taxon>
        <taxon>Actinomycetota</taxon>
        <taxon>Actinomycetes</taxon>
        <taxon>Actinomycetales</taxon>
        <taxon>Actinomycetaceae</taxon>
        <taxon>Boudabousia</taxon>
    </lineage>
</organism>
<dbReference type="Gene3D" id="3.40.50.10440">
    <property type="entry name" value="Dihydroxyacetone kinase, domain 1"/>
    <property type="match status" value="1"/>
</dbReference>
<dbReference type="SUPFAM" id="SSF82549">
    <property type="entry name" value="DAK1/DegV-like"/>
    <property type="match status" value="1"/>
</dbReference>
<evidence type="ECO:0000256" key="4">
    <source>
        <dbReference type="ARBA" id="ARBA00022679"/>
    </source>
</evidence>
<dbReference type="OrthoDB" id="9806345at2"/>
<evidence type="ECO:0000256" key="7">
    <source>
        <dbReference type="ARBA" id="ARBA00046577"/>
    </source>
</evidence>
<dbReference type="GO" id="GO:0004371">
    <property type="term" value="F:glycerone kinase activity"/>
    <property type="evidence" value="ECO:0007669"/>
    <property type="project" value="InterPro"/>
</dbReference>
<keyword evidence="10" id="KW-1185">Reference proteome</keyword>
<proteinExistence type="predicted"/>
<dbReference type="InterPro" id="IPR012736">
    <property type="entry name" value="DhaK_1"/>
</dbReference>
<gene>
    <name evidence="9" type="ORF">BSR29_00445</name>
</gene>
<evidence type="ECO:0000256" key="2">
    <source>
        <dbReference type="ARBA" id="ARBA00004745"/>
    </source>
</evidence>
<accession>A0A1Q5PPK4</accession>
<dbReference type="InterPro" id="IPR050861">
    <property type="entry name" value="Dihydroxyacetone_Kinase"/>
</dbReference>
<dbReference type="NCBIfam" id="TIGR02363">
    <property type="entry name" value="dhaK1"/>
    <property type="match status" value="1"/>
</dbReference>
<dbReference type="EC" id="2.7.1.121" evidence="3"/>
<evidence type="ECO:0000313" key="9">
    <source>
        <dbReference type="EMBL" id="OKL49467.1"/>
    </source>
</evidence>
<keyword evidence="5 9" id="KW-0418">Kinase</keyword>
<dbReference type="Pfam" id="PF02733">
    <property type="entry name" value="Dak1"/>
    <property type="match status" value="1"/>
</dbReference>
<evidence type="ECO:0000313" key="10">
    <source>
        <dbReference type="Proteomes" id="UP000186785"/>
    </source>
</evidence>
<comment type="caution">
    <text evidence="9">The sequence shown here is derived from an EMBL/GenBank/DDBJ whole genome shotgun (WGS) entry which is preliminary data.</text>
</comment>
<dbReference type="EMBL" id="MQSV01000001">
    <property type="protein sequence ID" value="OKL49467.1"/>
    <property type="molecule type" value="Genomic_DNA"/>
</dbReference>
<sequence>MKKLINDPNDVVTESLRGMALAHPELLDVDLEQHNIYRATPKQGKVALLSGGGSGHEPLHGGFVGAGMLDAACCGEVFTSPVPDQIMEATSKVDSGAGVLHIVKNYTGDVMNFEMAAELAADMSGTEVATVVVNDDVAVQDSLYTAGRRGVGGTLFVEKIAGAKAESGADLETVKNTAQKVIDNTRSFGMALTSCTVPAAGRPTFDLGDNEIELGIGIHGEPGRERSEMKSAHELALELVEPILEDLDFTGSPVVALLGGMGATPLHELYLMYGEVQQILEEKGVRVARSLVGNYVTSLDMAGCALSLLRADEEMLQLWDAPVHTPALNWEE</sequence>
<keyword evidence="6" id="KW-0319">Glycerol metabolism</keyword>
<dbReference type="PANTHER" id="PTHR28629">
    <property type="entry name" value="TRIOKINASE/FMN CYCLASE"/>
    <property type="match status" value="1"/>
</dbReference>
<dbReference type="GO" id="GO:0047324">
    <property type="term" value="F:phosphoenolpyruvate-glycerone phosphotransferase activity"/>
    <property type="evidence" value="ECO:0007669"/>
    <property type="project" value="UniProtKB-EC"/>
</dbReference>
<dbReference type="Gene3D" id="3.30.1180.20">
    <property type="entry name" value="Dihydroxyacetone kinase, domain 2"/>
    <property type="match status" value="1"/>
</dbReference>
<dbReference type="STRING" id="1921764.BSR28_02030"/>
<evidence type="ECO:0000256" key="3">
    <source>
        <dbReference type="ARBA" id="ARBA00012095"/>
    </source>
</evidence>
<dbReference type="GO" id="GO:0019563">
    <property type="term" value="P:glycerol catabolic process"/>
    <property type="evidence" value="ECO:0007669"/>
    <property type="project" value="TreeGrafter"/>
</dbReference>
<evidence type="ECO:0000259" key="8">
    <source>
        <dbReference type="PROSITE" id="PS51481"/>
    </source>
</evidence>
<protein>
    <recommendedName>
        <fullName evidence="3">phosphoenolpyruvate--glycerone phosphotransferase</fullName>
        <ecNumber evidence="3">2.7.1.121</ecNumber>
    </recommendedName>
</protein>
<dbReference type="AlphaFoldDB" id="A0A1Q5PPK4"/>
<comment type="subunit">
    <text evidence="7">Homodimer. The dihydroxyacetone kinase complex is composed of a homodimer of DhaM, a homodimer of DhaK and the subunit DhaL.</text>
</comment>
<dbReference type="PANTHER" id="PTHR28629:SF4">
    <property type="entry name" value="TRIOKINASE_FMN CYCLASE"/>
    <property type="match status" value="1"/>
</dbReference>
<dbReference type="InterPro" id="IPR004006">
    <property type="entry name" value="DhaK_dom"/>
</dbReference>
<comment type="catalytic activity">
    <reaction evidence="1">
        <text>dihydroxyacetone + phosphoenolpyruvate = dihydroxyacetone phosphate + pyruvate</text>
        <dbReference type="Rhea" id="RHEA:18381"/>
        <dbReference type="ChEBI" id="CHEBI:15361"/>
        <dbReference type="ChEBI" id="CHEBI:16016"/>
        <dbReference type="ChEBI" id="CHEBI:57642"/>
        <dbReference type="ChEBI" id="CHEBI:58702"/>
        <dbReference type="EC" id="2.7.1.121"/>
    </reaction>
</comment>
<evidence type="ECO:0000256" key="6">
    <source>
        <dbReference type="ARBA" id="ARBA00022798"/>
    </source>
</evidence>
<dbReference type="PROSITE" id="PS51481">
    <property type="entry name" value="DHAK"/>
    <property type="match status" value="1"/>
</dbReference>
<evidence type="ECO:0000256" key="5">
    <source>
        <dbReference type="ARBA" id="ARBA00022777"/>
    </source>
</evidence>
<dbReference type="FunFam" id="3.30.1180.20:FF:000002">
    <property type="entry name" value="Dihydroxyacetone kinase subunit DhaK"/>
    <property type="match status" value="1"/>
</dbReference>
<dbReference type="Proteomes" id="UP000186785">
    <property type="component" value="Unassembled WGS sequence"/>
</dbReference>